<sequence length="47" mass="5247">MDIQKIAAGLFTLSFLLSMIHLQLTDAPKEKDAVAIPKPKIQIKNQK</sequence>
<proteinExistence type="predicted"/>
<evidence type="ECO:0000313" key="1">
    <source>
        <dbReference type="EMBL" id="MET7028511.1"/>
    </source>
</evidence>
<accession>A0ABV2TTB4</accession>
<gene>
    <name evidence="1" type="ORF">ABXZ32_03850</name>
</gene>
<protein>
    <submittedName>
        <fullName evidence="1">Uncharacterized protein</fullName>
    </submittedName>
</protein>
<name>A0ABV2TTB4_9FLAO</name>
<evidence type="ECO:0000313" key="2">
    <source>
        <dbReference type="Proteomes" id="UP001549773"/>
    </source>
</evidence>
<keyword evidence="2" id="KW-1185">Reference proteome</keyword>
<dbReference type="Proteomes" id="UP001549773">
    <property type="component" value="Unassembled WGS sequence"/>
</dbReference>
<dbReference type="RefSeq" id="WP_354617350.1">
    <property type="nucleotide sequence ID" value="NZ_JBEWYP010000002.1"/>
</dbReference>
<organism evidence="1 2">
    <name type="scientific">Sediminicola luteus</name>
    <dbReference type="NCBI Taxonomy" id="319238"/>
    <lineage>
        <taxon>Bacteria</taxon>
        <taxon>Pseudomonadati</taxon>
        <taxon>Bacteroidota</taxon>
        <taxon>Flavobacteriia</taxon>
        <taxon>Flavobacteriales</taxon>
        <taxon>Flavobacteriaceae</taxon>
        <taxon>Sediminicola</taxon>
    </lineage>
</organism>
<reference evidence="1 2" key="1">
    <citation type="submission" date="2024-07" db="EMBL/GenBank/DDBJ databases">
        <title>The genome sequence of type strain Sediminicola luteus GDMCC 1.2596T.</title>
        <authorList>
            <person name="Liu Y."/>
        </authorList>
    </citation>
    <scope>NUCLEOTIDE SEQUENCE [LARGE SCALE GENOMIC DNA]</scope>
    <source>
        <strain evidence="1 2">GDMCC 1.2596</strain>
    </source>
</reference>
<dbReference type="EMBL" id="JBEWYP010000002">
    <property type="protein sequence ID" value="MET7028511.1"/>
    <property type="molecule type" value="Genomic_DNA"/>
</dbReference>
<comment type="caution">
    <text evidence="1">The sequence shown here is derived from an EMBL/GenBank/DDBJ whole genome shotgun (WGS) entry which is preliminary data.</text>
</comment>